<organism evidence="5 6">
    <name type="scientific">Cryobacterium suzukii</name>
    <dbReference type="NCBI Taxonomy" id="1259198"/>
    <lineage>
        <taxon>Bacteria</taxon>
        <taxon>Bacillati</taxon>
        <taxon>Actinomycetota</taxon>
        <taxon>Actinomycetes</taxon>
        <taxon>Micrococcales</taxon>
        <taxon>Microbacteriaceae</taxon>
        <taxon>Cryobacterium</taxon>
    </lineage>
</organism>
<proteinExistence type="inferred from homology"/>
<dbReference type="InterPro" id="IPR028081">
    <property type="entry name" value="Leu-bd"/>
</dbReference>
<dbReference type="AlphaFoldDB" id="A0A4R9AHZ7"/>
<dbReference type="Pfam" id="PF13458">
    <property type="entry name" value="Peripla_BP_6"/>
    <property type="match status" value="1"/>
</dbReference>
<evidence type="ECO:0000313" key="6">
    <source>
        <dbReference type="Proteomes" id="UP000298170"/>
    </source>
</evidence>
<reference evidence="5 6" key="1">
    <citation type="submission" date="2019-03" db="EMBL/GenBank/DDBJ databases">
        <title>Genomics of glacier-inhabiting Cryobacterium strains.</title>
        <authorList>
            <person name="Liu Q."/>
            <person name="Xin Y.-H."/>
        </authorList>
    </citation>
    <scope>NUCLEOTIDE SEQUENCE [LARGE SCALE GENOMIC DNA]</scope>
    <source>
        <strain evidence="5 6">Sr39</strain>
    </source>
</reference>
<dbReference type="InterPro" id="IPR028082">
    <property type="entry name" value="Peripla_BP_I"/>
</dbReference>
<evidence type="ECO:0000256" key="1">
    <source>
        <dbReference type="ARBA" id="ARBA00010062"/>
    </source>
</evidence>
<feature type="domain" description="Leucine-binding protein" evidence="4">
    <location>
        <begin position="42"/>
        <end position="398"/>
    </location>
</feature>
<comment type="similarity">
    <text evidence="1">Belongs to the leucine-binding protein family.</text>
</comment>
<dbReference type="PROSITE" id="PS51257">
    <property type="entry name" value="PROKAR_LIPOPROTEIN"/>
    <property type="match status" value="1"/>
</dbReference>
<dbReference type="OrthoDB" id="7337537at2"/>
<keyword evidence="6" id="KW-1185">Reference proteome</keyword>
<accession>A0A4R9AHZ7</accession>
<feature type="chain" id="PRO_5021034099" description="Leucine-binding protein domain-containing protein" evidence="3">
    <location>
        <begin position="35"/>
        <end position="422"/>
    </location>
</feature>
<keyword evidence="2 3" id="KW-0732">Signal</keyword>
<dbReference type="RefSeq" id="WP_134512932.1">
    <property type="nucleotide sequence ID" value="NZ_SOHJ01000002.1"/>
</dbReference>
<dbReference type="EMBL" id="SOHJ01000002">
    <property type="protein sequence ID" value="TFD62577.1"/>
    <property type="molecule type" value="Genomic_DNA"/>
</dbReference>
<dbReference type="CDD" id="cd06340">
    <property type="entry name" value="PBP1_ABC_ligand_binding-like"/>
    <property type="match status" value="1"/>
</dbReference>
<evidence type="ECO:0000259" key="4">
    <source>
        <dbReference type="Pfam" id="PF13458"/>
    </source>
</evidence>
<dbReference type="SUPFAM" id="SSF53822">
    <property type="entry name" value="Periplasmic binding protein-like I"/>
    <property type="match status" value="1"/>
</dbReference>
<comment type="caution">
    <text evidence="5">The sequence shown here is derived from an EMBL/GenBank/DDBJ whole genome shotgun (WGS) entry which is preliminary data.</text>
</comment>
<evidence type="ECO:0000256" key="2">
    <source>
        <dbReference type="ARBA" id="ARBA00022729"/>
    </source>
</evidence>
<dbReference type="PANTHER" id="PTHR30483:SF37">
    <property type="entry name" value="ABC TRANSPORTER SUBSTRATE-BINDING PROTEIN"/>
    <property type="match status" value="1"/>
</dbReference>
<dbReference type="Proteomes" id="UP000298170">
    <property type="component" value="Unassembled WGS sequence"/>
</dbReference>
<dbReference type="InterPro" id="IPR051010">
    <property type="entry name" value="BCAA_transport"/>
</dbReference>
<dbReference type="Gene3D" id="3.40.50.2300">
    <property type="match status" value="2"/>
</dbReference>
<name>A0A4R9AHZ7_9MICO</name>
<protein>
    <recommendedName>
        <fullName evidence="4">Leucine-binding protein domain-containing protein</fullName>
    </recommendedName>
</protein>
<gene>
    <name evidence="5" type="ORF">E3T39_01100</name>
</gene>
<evidence type="ECO:0000313" key="5">
    <source>
        <dbReference type="EMBL" id="TFD62577.1"/>
    </source>
</evidence>
<evidence type="ECO:0000256" key="3">
    <source>
        <dbReference type="SAM" id="SignalP"/>
    </source>
</evidence>
<feature type="signal peptide" evidence="3">
    <location>
        <begin position="1"/>
        <end position="34"/>
    </location>
</feature>
<dbReference type="PANTHER" id="PTHR30483">
    <property type="entry name" value="LEUCINE-SPECIFIC-BINDING PROTEIN"/>
    <property type="match status" value="1"/>
</dbReference>
<sequence>MGVKKIAKRKLVRLSALGVATVVALPLLMGCSTAASSSSSDSIKIGAFFPVSGSLALLGEESWRGVQIATDLRNAAGGVADKSIEMVFADVPDVNAATSEARRLASDSDINLAVGSYSSGLSLAASEVFARGGSTFVELGAVSEAITDRDYENVFRFNPAAGSFTKLQMRFITEHLAEELGKPVSELNVILAHEDSAYGQSVAENAVIDAAEAGLVNFSLEPYNAKSTDLSSTVLRLKAKAPDIVIAVSYAADAILLGRQIRDNGLQLGAFIGTGGGHSLKGFHDALGEAADGVYDVDFTQIHVNEEFTPGITEFTAAYEERYDSLPASGHALANFTGANLLFDILEETNGSDDPEEFRQAAQNFKLEIGTTSSGWGFSLNENNQNELADVYVMQWNGDQLETVWPEQAAIRAPLPATPFGV</sequence>